<evidence type="ECO:0000256" key="9">
    <source>
        <dbReference type="ARBA" id="ARBA00025772"/>
    </source>
</evidence>
<evidence type="ECO:0000256" key="2">
    <source>
        <dbReference type="ARBA" id="ARBA00021549"/>
    </source>
</evidence>
<dbReference type="InterPro" id="IPR045584">
    <property type="entry name" value="Pilin-like"/>
</dbReference>
<keyword evidence="7 11" id="KW-1133">Transmembrane helix</keyword>
<gene>
    <name evidence="13" type="ORF">GCM10009104_20290</name>
</gene>
<evidence type="ECO:0000256" key="3">
    <source>
        <dbReference type="ARBA" id="ARBA00022475"/>
    </source>
</evidence>
<protein>
    <recommendedName>
        <fullName evidence="2">Type II secretion system protein H</fullName>
    </recommendedName>
    <alternativeName>
        <fullName evidence="10">General secretion pathway protein H</fullName>
    </alternativeName>
</protein>
<accession>A0ABP3TC65</accession>
<dbReference type="InterPro" id="IPR022346">
    <property type="entry name" value="T2SS_GspH"/>
</dbReference>
<keyword evidence="8 11" id="KW-0472">Membrane</keyword>
<evidence type="ECO:0000313" key="14">
    <source>
        <dbReference type="Proteomes" id="UP001499915"/>
    </source>
</evidence>
<keyword evidence="4" id="KW-0488">Methylation</keyword>
<comment type="caution">
    <text evidence="13">The sequence shown here is derived from an EMBL/GenBank/DDBJ whole genome shotgun (WGS) entry which is preliminary data.</text>
</comment>
<organism evidence="13 14">
    <name type="scientific">Marinobacterium maritimum</name>
    <dbReference type="NCBI Taxonomy" id="500162"/>
    <lineage>
        <taxon>Bacteria</taxon>
        <taxon>Pseudomonadati</taxon>
        <taxon>Pseudomonadota</taxon>
        <taxon>Gammaproteobacteria</taxon>
        <taxon>Oceanospirillales</taxon>
        <taxon>Oceanospirillaceae</taxon>
        <taxon>Marinobacterium</taxon>
    </lineage>
</organism>
<dbReference type="Pfam" id="PF12019">
    <property type="entry name" value="GspH"/>
    <property type="match status" value="1"/>
</dbReference>
<proteinExistence type="inferred from homology"/>
<evidence type="ECO:0000256" key="4">
    <source>
        <dbReference type="ARBA" id="ARBA00022481"/>
    </source>
</evidence>
<feature type="transmembrane region" description="Helical" evidence="11">
    <location>
        <begin position="20"/>
        <end position="40"/>
    </location>
</feature>
<evidence type="ECO:0000256" key="1">
    <source>
        <dbReference type="ARBA" id="ARBA00004377"/>
    </source>
</evidence>
<dbReference type="EMBL" id="BAAAET010000002">
    <property type="protein sequence ID" value="GAA0693003.1"/>
    <property type="molecule type" value="Genomic_DNA"/>
</dbReference>
<dbReference type="PROSITE" id="PS00409">
    <property type="entry name" value="PROKAR_NTER_METHYL"/>
    <property type="match status" value="1"/>
</dbReference>
<evidence type="ECO:0000256" key="11">
    <source>
        <dbReference type="SAM" id="Phobius"/>
    </source>
</evidence>
<dbReference type="NCBIfam" id="TIGR02532">
    <property type="entry name" value="IV_pilin_GFxxxE"/>
    <property type="match status" value="1"/>
</dbReference>
<feature type="domain" description="General secretion pathway GspH" evidence="12">
    <location>
        <begin position="52"/>
        <end position="133"/>
    </location>
</feature>
<dbReference type="InterPro" id="IPR012902">
    <property type="entry name" value="N_methyl_site"/>
</dbReference>
<evidence type="ECO:0000256" key="8">
    <source>
        <dbReference type="ARBA" id="ARBA00023136"/>
    </source>
</evidence>
<sequence>MRLHHPLGNGHSSCKGFSLLEVMIAIAVLVIVLSIGLPGFQAMFESARDRSATSSFVTAMNLARSEAVTRNTFTRVCATSGCAQRVNEIRVEAEAADGAKALLRTWDSDKKVAYTGGGTDGFNVRFSPLGLAVDAHGDQLQSGLDVGIVDISEGSSREISNYCVGVTGSLAMGGCN</sequence>
<evidence type="ECO:0000259" key="12">
    <source>
        <dbReference type="Pfam" id="PF12019"/>
    </source>
</evidence>
<dbReference type="Gene3D" id="3.55.40.10">
    <property type="entry name" value="minor pseudopilin epsh domain"/>
    <property type="match status" value="1"/>
</dbReference>
<dbReference type="Proteomes" id="UP001499915">
    <property type="component" value="Unassembled WGS sequence"/>
</dbReference>
<dbReference type="Pfam" id="PF07963">
    <property type="entry name" value="N_methyl"/>
    <property type="match status" value="1"/>
</dbReference>
<comment type="subcellular location">
    <subcellularLocation>
        <location evidence="1">Cell inner membrane</location>
        <topology evidence="1">Single-pass membrane protein</topology>
    </subcellularLocation>
</comment>
<evidence type="ECO:0000256" key="6">
    <source>
        <dbReference type="ARBA" id="ARBA00022692"/>
    </source>
</evidence>
<reference evidence="14" key="1">
    <citation type="journal article" date="2019" name="Int. J. Syst. Evol. Microbiol.">
        <title>The Global Catalogue of Microorganisms (GCM) 10K type strain sequencing project: providing services to taxonomists for standard genome sequencing and annotation.</title>
        <authorList>
            <consortium name="The Broad Institute Genomics Platform"/>
            <consortium name="The Broad Institute Genome Sequencing Center for Infectious Disease"/>
            <person name="Wu L."/>
            <person name="Ma J."/>
        </authorList>
    </citation>
    <scope>NUCLEOTIDE SEQUENCE [LARGE SCALE GENOMIC DNA]</scope>
    <source>
        <strain evidence="14">JCM 15134</strain>
    </source>
</reference>
<evidence type="ECO:0000256" key="10">
    <source>
        <dbReference type="ARBA" id="ARBA00030775"/>
    </source>
</evidence>
<keyword evidence="3" id="KW-1003">Cell membrane</keyword>
<comment type="similarity">
    <text evidence="9">Belongs to the GSP H family.</text>
</comment>
<keyword evidence="5" id="KW-0997">Cell inner membrane</keyword>
<evidence type="ECO:0000256" key="7">
    <source>
        <dbReference type="ARBA" id="ARBA00022989"/>
    </source>
</evidence>
<keyword evidence="14" id="KW-1185">Reference proteome</keyword>
<keyword evidence="6 11" id="KW-0812">Transmembrane</keyword>
<evidence type="ECO:0000313" key="13">
    <source>
        <dbReference type="EMBL" id="GAA0693003.1"/>
    </source>
</evidence>
<evidence type="ECO:0000256" key="5">
    <source>
        <dbReference type="ARBA" id="ARBA00022519"/>
    </source>
</evidence>
<dbReference type="RefSeq" id="WP_343805503.1">
    <property type="nucleotide sequence ID" value="NZ_BAAAET010000002.1"/>
</dbReference>
<dbReference type="SUPFAM" id="SSF54523">
    <property type="entry name" value="Pili subunits"/>
    <property type="match status" value="1"/>
</dbReference>
<name>A0ABP3TC65_9GAMM</name>